<dbReference type="GO" id="GO:0005737">
    <property type="term" value="C:cytoplasm"/>
    <property type="evidence" value="ECO:0007669"/>
    <property type="project" value="TreeGrafter"/>
</dbReference>
<name>A0A327RVY9_9FLAO</name>
<organism evidence="10 11">
    <name type="scientific">Gelidibacter algens</name>
    <dbReference type="NCBI Taxonomy" id="49280"/>
    <lineage>
        <taxon>Bacteria</taxon>
        <taxon>Pseudomonadati</taxon>
        <taxon>Bacteroidota</taxon>
        <taxon>Flavobacteriia</taxon>
        <taxon>Flavobacteriales</taxon>
        <taxon>Flavobacteriaceae</taxon>
        <taxon>Gelidibacter</taxon>
    </lineage>
</organism>
<evidence type="ECO:0000256" key="4">
    <source>
        <dbReference type="ARBA" id="ARBA00023125"/>
    </source>
</evidence>
<evidence type="ECO:0000256" key="1">
    <source>
        <dbReference type="ARBA" id="ARBA00005446"/>
    </source>
</evidence>
<dbReference type="SMART" id="SM00490">
    <property type="entry name" value="HELICc"/>
    <property type="match status" value="1"/>
</dbReference>
<reference evidence="10 11" key="1">
    <citation type="submission" date="2018-06" db="EMBL/GenBank/DDBJ databases">
        <title>Genomic Encyclopedia of Archaeal and Bacterial Type Strains, Phase II (KMG-II): from individual species to whole genera.</title>
        <authorList>
            <person name="Goeker M."/>
        </authorList>
    </citation>
    <scope>NUCLEOTIDE SEQUENCE [LARGE SCALE GENOMIC DNA]</scope>
    <source>
        <strain evidence="10 11">DSM 12408</strain>
    </source>
</reference>
<comment type="caution">
    <text evidence="10">The sequence shown here is derived from an EMBL/GenBank/DDBJ whole genome shotgun (WGS) entry which is preliminary data.</text>
</comment>
<dbReference type="Pfam" id="PF00271">
    <property type="entry name" value="Helicase_C"/>
    <property type="match status" value="1"/>
</dbReference>
<dbReference type="RefSeq" id="WP_111625945.1">
    <property type="nucleotide sequence ID" value="NZ_QLLQ01000012.1"/>
</dbReference>
<evidence type="ECO:0000259" key="9">
    <source>
        <dbReference type="PROSITE" id="PS51194"/>
    </source>
</evidence>
<dbReference type="PROSITE" id="PS51194">
    <property type="entry name" value="HELICASE_CTER"/>
    <property type="match status" value="1"/>
</dbReference>
<keyword evidence="5" id="KW-0413">Isomerase</keyword>
<gene>
    <name evidence="10" type="ORF">LX77_02890</name>
</gene>
<dbReference type="GO" id="GO:0005524">
    <property type="term" value="F:ATP binding"/>
    <property type="evidence" value="ECO:0007669"/>
    <property type="project" value="UniProtKB-KW"/>
</dbReference>
<dbReference type="GO" id="GO:0003677">
    <property type="term" value="F:DNA binding"/>
    <property type="evidence" value="ECO:0007669"/>
    <property type="project" value="UniProtKB-KW"/>
</dbReference>
<dbReference type="GO" id="GO:0009378">
    <property type="term" value="F:four-way junction helicase activity"/>
    <property type="evidence" value="ECO:0007669"/>
    <property type="project" value="TreeGrafter"/>
</dbReference>
<evidence type="ECO:0000256" key="7">
    <source>
        <dbReference type="ARBA" id="ARBA00034808"/>
    </source>
</evidence>
<sequence>MKQFKAGYIVDAISNVITDNFKPLNYFNDFLNESSNKTKGLLQNLSAFDVEFPYEHTIDYANIQPILATINNIISRGLPTKAPIVIEEIFTKIGLTQKTDNEYILEYSKSIKDLSFETIFELLHIIEPGLRLDDETYGGELGSQLERKFLGNHHFVHQLFQTQRDFATINPDMIGGKTVDFSFTSPYLSWNNLQNRTEYKTRIFEIDGPHHLLAEYVFYDTNRDLATDKVNVDTIRFTQNEINANAISYERLFNEDLYKLFEKNFYRESAEFLEEFSLIFVPFAVARIQKTLLEHFIAKPEILNNETLLIAIIERDVPCGALAIKSLEDLFSNLNALLSDNDKLPLPKIELSVFENEKWVIDQSLHCDNIPKNESYFGANDFDIIIDHSILRRSQIYRDKEYSLRDAILIRSSHYIDNSIESSRKVYCANLLNYKELVVRNSDDSYGSIEGLEKNINFFIQNIFRKSSFRPGQLPIISRALQQKPVIGLLPTGGGKSLTYQLPVFLQPGLCLVVDPIKSLMEDQVRVLNNNWIDCCDFINSNLERVEKQKKLIDFKFGQTQFLFVSPERFVMQDFRNIISAIDNNKYHLAFSYCIIDEVHCLSEWGHDFRSTYLMLGKNAQKFIKTRANKVTLVGLTATASYDVLADIERELDIKHDDAANAVISIDNTIRKELFFDYIVCNAQIADHHITDRDIKDRIGLIKREQLNEYVKNSVNNLKSINNKVIAESLEQHYKEFEVEEFDEFKNTITIEVESDSINSIPNNSFDTISSIIFCPHTQGILGVTGRVHDGNKPKEIFENLIVDHSNKSYFIGNDEGGRLNEEIHSHFTDFLAGKTSYMVCTKAFGMGIDKEDVRIVYHINYSSSPESYIQEAGRAGRDKKKSLCVNLINTEEFYYLNPNYIKQFQKEIRIKLRHLIEDFNGTSFALKRNSTKGTLVNDIKLITHDFSDTFIPQKDLDVQKTILSYNLDESIHDFFHNNSFKGIETELYQLERFFTRTEQIIKTVFNQITEIYNLENDRNVNFYLTPEGNYQGNIWLRNEDSIVFGRIKNTIGHGKLTVDFNFGPKGGVMDIPLTNDIFDFICKHQNENSPTTTLFDYLSNPVENVINNGLSLKAFFELASNNLKFIAPLDFTRDSLSEKMILDFNLIPTPNIHNVLTYLDALQKQSIDFTDYLHRIEESWDIGILNSQIYLDNKRQYRQLYYSNINRQDILRIIYRLYSIQFISDYTIDYNKGLVTIQINKEDKKFYIQATKTHLLKYLSKEKTQFKIEELKNICNELDVFNTIKQSVKIILEFTYSDIVGKRKRAIEDIRDFITESIDQNEPTRLNFKNSKYNSHFKQLMYYYFNAKYAKSKFKEDGEDRSLIDDFKNNEFDNWKVFEKYTQILNNKASFINECKMMRGSCKRIWRSIAAIETNEEYVLKLLYAYASFGLNNPYYYEEAEKHFMEGFERLYYTCDNYQDFETKLYQFEKILSGEVKFENSKEFIKRIKHKLMLKINTEFVKKINLNLYELEHE</sequence>
<dbReference type="GO" id="GO:0005694">
    <property type="term" value="C:chromosome"/>
    <property type="evidence" value="ECO:0007669"/>
    <property type="project" value="TreeGrafter"/>
</dbReference>
<dbReference type="Pfam" id="PF00270">
    <property type="entry name" value="DEAD"/>
    <property type="match status" value="1"/>
</dbReference>
<evidence type="ECO:0000256" key="5">
    <source>
        <dbReference type="ARBA" id="ARBA00023235"/>
    </source>
</evidence>
<evidence type="ECO:0000313" key="10">
    <source>
        <dbReference type="EMBL" id="RAJ21136.1"/>
    </source>
</evidence>
<dbReference type="CDD" id="cd17920">
    <property type="entry name" value="DEXHc_RecQ"/>
    <property type="match status" value="1"/>
</dbReference>
<dbReference type="GO" id="GO:0006281">
    <property type="term" value="P:DNA repair"/>
    <property type="evidence" value="ECO:0007669"/>
    <property type="project" value="TreeGrafter"/>
</dbReference>
<evidence type="ECO:0000256" key="6">
    <source>
        <dbReference type="ARBA" id="ARBA00034617"/>
    </source>
</evidence>
<evidence type="ECO:0000313" key="11">
    <source>
        <dbReference type="Proteomes" id="UP000248987"/>
    </source>
</evidence>
<dbReference type="SUPFAM" id="SSF52540">
    <property type="entry name" value="P-loop containing nucleoside triphosphate hydrolases"/>
    <property type="match status" value="1"/>
</dbReference>
<dbReference type="Proteomes" id="UP000248987">
    <property type="component" value="Unassembled WGS sequence"/>
</dbReference>
<accession>A0A327RVY9</accession>
<keyword evidence="10" id="KW-0347">Helicase</keyword>
<dbReference type="InterPro" id="IPR027417">
    <property type="entry name" value="P-loop_NTPase"/>
</dbReference>
<evidence type="ECO:0000256" key="3">
    <source>
        <dbReference type="ARBA" id="ARBA00022840"/>
    </source>
</evidence>
<dbReference type="InterPro" id="IPR014001">
    <property type="entry name" value="Helicase_ATP-bd"/>
</dbReference>
<comment type="catalytic activity">
    <reaction evidence="6">
        <text>Couples ATP hydrolysis with the unwinding of duplex DNA by translocating in the 3'-5' direction.</text>
        <dbReference type="EC" id="5.6.2.4"/>
    </reaction>
</comment>
<keyword evidence="3" id="KW-0067">ATP-binding</keyword>
<comment type="similarity">
    <text evidence="1">Belongs to the helicase family. RecQ subfamily.</text>
</comment>
<dbReference type="PANTHER" id="PTHR13710">
    <property type="entry name" value="DNA HELICASE RECQ FAMILY MEMBER"/>
    <property type="match status" value="1"/>
</dbReference>
<feature type="domain" description="Helicase ATP-binding" evidence="8">
    <location>
        <begin position="477"/>
        <end position="658"/>
    </location>
</feature>
<dbReference type="InterPro" id="IPR011545">
    <property type="entry name" value="DEAD/DEAH_box_helicase_dom"/>
</dbReference>
<keyword evidence="2" id="KW-0547">Nucleotide-binding</keyword>
<proteinExistence type="inferred from homology"/>
<keyword evidence="4" id="KW-0238">DNA-binding</keyword>
<dbReference type="PROSITE" id="PS51192">
    <property type="entry name" value="HELICASE_ATP_BIND_1"/>
    <property type="match status" value="1"/>
</dbReference>
<dbReference type="GO" id="GO:0006310">
    <property type="term" value="P:DNA recombination"/>
    <property type="evidence" value="ECO:0007669"/>
    <property type="project" value="TreeGrafter"/>
</dbReference>
<evidence type="ECO:0000256" key="2">
    <source>
        <dbReference type="ARBA" id="ARBA00022741"/>
    </source>
</evidence>
<dbReference type="SMART" id="SM00487">
    <property type="entry name" value="DEXDc"/>
    <property type="match status" value="1"/>
</dbReference>
<keyword evidence="11" id="KW-1185">Reference proteome</keyword>
<feature type="domain" description="Helicase C-terminal" evidence="9">
    <location>
        <begin position="767"/>
        <end position="928"/>
    </location>
</feature>
<dbReference type="GO" id="GO:0043138">
    <property type="term" value="F:3'-5' DNA helicase activity"/>
    <property type="evidence" value="ECO:0007669"/>
    <property type="project" value="UniProtKB-EC"/>
</dbReference>
<dbReference type="EC" id="5.6.2.4" evidence="7"/>
<dbReference type="PANTHER" id="PTHR13710:SF105">
    <property type="entry name" value="ATP-DEPENDENT DNA HELICASE Q1"/>
    <property type="match status" value="1"/>
</dbReference>
<dbReference type="Gene3D" id="3.40.50.300">
    <property type="entry name" value="P-loop containing nucleotide triphosphate hydrolases"/>
    <property type="match status" value="2"/>
</dbReference>
<dbReference type="InterPro" id="IPR001650">
    <property type="entry name" value="Helicase_C-like"/>
</dbReference>
<dbReference type="EMBL" id="QLLQ01000012">
    <property type="protein sequence ID" value="RAJ21136.1"/>
    <property type="molecule type" value="Genomic_DNA"/>
</dbReference>
<keyword evidence="10" id="KW-0378">Hydrolase</keyword>
<evidence type="ECO:0000259" key="8">
    <source>
        <dbReference type="PROSITE" id="PS51192"/>
    </source>
</evidence>
<protein>
    <recommendedName>
        <fullName evidence="7">DNA 3'-5' helicase</fullName>
        <ecNumber evidence="7">5.6.2.4</ecNumber>
    </recommendedName>
</protein>